<comment type="caution">
    <text evidence="2">The sequence shown here is derived from an EMBL/GenBank/DDBJ whole genome shotgun (WGS) entry which is preliminary data.</text>
</comment>
<organism evidence="2 3">
    <name type="scientific">Streptomyces lavendofoliae</name>
    <dbReference type="NCBI Taxonomy" id="67314"/>
    <lineage>
        <taxon>Bacteria</taxon>
        <taxon>Bacillati</taxon>
        <taxon>Actinomycetota</taxon>
        <taxon>Actinomycetes</taxon>
        <taxon>Kitasatosporales</taxon>
        <taxon>Streptomycetaceae</taxon>
        <taxon>Streptomyces</taxon>
    </lineage>
</organism>
<protein>
    <submittedName>
        <fullName evidence="2">Uncharacterized protein</fullName>
    </submittedName>
</protein>
<dbReference type="EMBL" id="BMTP01000014">
    <property type="protein sequence ID" value="GGU55209.1"/>
    <property type="molecule type" value="Genomic_DNA"/>
</dbReference>
<feature type="region of interest" description="Disordered" evidence="1">
    <location>
        <begin position="29"/>
        <end position="58"/>
    </location>
</feature>
<accession>A0A918M702</accession>
<proteinExistence type="predicted"/>
<sequence length="78" mass="7752">MPRVAAALGFSGSLSITRNRYSSGHCMKSLARDGESDAGGRGPGAPPPPGPAGGLAEAEGLGELDGLVVMVPNPTARH</sequence>
<reference evidence="2" key="2">
    <citation type="submission" date="2020-09" db="EMBL/GenBank/DDBJ databases">
        <authorList>
            <person name="Sun Q."/>
            <person name="Ohkuma M."/>
        </authorList>
    </citation>
    <scope>NUCLEOTIDE SEQUENCE</scope>
    <source>
        <strain evidence="2">JCM 4391</strain>
    </source>
</reference>
<dbReference type="AlphaFoldDB" id="A0A918M702"/>
<name>A0A918M702_9ACTN</name>
<keyword evidence="3" id="KW-1185">Reference proteome</keyword>
<reference evidence="2" key="1">
    <citation type="journal article" date="2014" name="Int. J. Syst. Evol. Microbiol.">
        <title>Complete genome sequence of Corynebacterium casei LMG S-19264T (=DSM 44701T), isolated from a smear-ripened cheese.</title>
        <authorList>
            <consortium name="US DOE Joint Genome Institute (JGI-PGF)"/>
            <person name="Walter F."/>
            <person name="Albersmeier A."/>
            <person name="Kalinowski J."/>
            <person name="Ruckert C."/>
        </authorList>
    </citation>
    <scope>NUCLEOTIDE SEQUENCE</scope>
    <source>
        <strain evidence="2">JCM 4391</strain>
    </source>
</reference>
<evidence type="ECO:0000313" key="2">
    <source>
        <dbReference type="EMBL" id="GGU55209.1"/>
    </source>
</evidence>
<dbReference type="Proteomes" id="UP000636661">
    <property type="component" value="Unassembled WGS sequence"/>
</dbReference>
<gene>
    <name evidence="2" type="ORF">GCM10010274_50180</name>
</gene>
<evidence type="ECO:0000313" key="3">
    <source>
        <dbReference type="Proteomes" id="UP000636661"/>
    </source>
</evidence>
<evidence type="ECO:0000256" key="1">
    <source>
        <dbReference type="SAM" id="MobiDB-lite"/>
    </source>
</evidence>